<accession>A0ABT8M851</accession>
<dbReference type="Proteomes" id="UP001168338">
    <property type="component" value="Unassembled WGS sequence"/>
</dbReference>
<proteinExistence type="predicted"/>
<sequence>MQADSSEIQPFNELPEALVEELLDQCGTMGETLSHSFRHLLESKVEIRTALADNGLLKHDSDLLTNHSYPTSCGVDGAYTLERLLSTDMVAVAGVAVEGLTPPSETRHWEYPHHLCEVLPTKHHGKTGLVTRAIMFAMELHLASSAPHDVVFLDGSFTTPLINIQQALYTIDEVDTNLSNLLLEQLESTLEAYETLLYARRSDQQFVSVPKYTTHNQVAKILLKSGMYEDRALLSFVLQAGEYIRPFPYQVPESMWSFAEPSLKEMGNLKTIIDGMSNLYVVYYRPFLHSPTFRLELPYAVATNRDRLSNVFEAIKLQSGVPGIFEPYPLYLADRMVKQMGKAVPAIRKATTQEMLQFWDQAEAEVYLLMHGYRTEIGR</sequence>
<dbReference type="InterPro" id="IPR018977">
    <property type="entry name" value="NurA_domain"/>
</dbReference>
<protein>
    <submittedName>
        <fullName evidence="2">DNA double-strand break repair nuclease NurA</fullName>
    </submittedName>
</protein>
<keyword evidence="3" id="KW-1185">Reference proteome</keyword>
<evidence type="ECO:0000313" key="3">
    <source>
        <dbReference type="Proteomes" id="UP001168338"/>
    </source>
</evidence>
<dbReference type="SMART" id="SM00933">
    <property type="entry name" value="NurA"/>
    <property type="match status" value="1"/>
</dbReference>
<dbReference type="RefSeq" id="WP_301663198.1">
    <property type="nucleotide sequence ID" value="NZ_VCYH01000002.1"/>
</dbReference>
<gene>
    <name evidence="2" type="ORF">FGU65_04265</name>
</gene>
<evidence type="ECO:0000313" key="2">
    <source>
        <dbReference type="EMBL" id="MDN7024111.1"/>
    </source>
</evidence>
<evidence type="ECO:0000259" key="1">
    <source>
        <dbReference type="SMART" id="SM00933"/>
    </source>
</evidence>
<feature type="domain" description="NurA" evidence="1">
    <location>
        <begin position="70"/>
        <end position="339"/>
    </location>
</feature>
<reference evidence="2" key="1">
    <citation type="submission" date="2019-05" db="EMBL/GenBank/DDBJ databases">
        <title>Methanoculleus sp. FWC-SCC1, a methanogenic archaeon isolated from deep marine cold seep.</title>
        <authorList>
            <person name="Chen Y.-W."/>
            <person name="Chen S.-C."/>
            <person name="Teng N.-H."/>
            <person name="Lai M.-C."/>
        </authorList>
    </citation>
    <scope>NUCLEOTIDE SEQUENCE</scope>
    <source>
        <strain evidence="2">FWC-SCC1</strain>
    </source>
</reference>
<dbReference type="EMBL" id="VCYH01000002">
    <property type="protein sequence ID" value="MDN7024111.1"/>
    <property type="molecule type" value="Genomic_DNA"/>
</dbReference>
<name>A0ABT8M851_9EURY</name>
<organism evidence="2 3">
    <name type="scientific">Methanoculleus frigidifontis</name>
    <dbReference type="NCBI Taxonomy" id="2584085"/>
    <lineage>
        <taxon>Archaea</taxon>
        <taxon>Methanobacteriati</taxon>
        <taxon>Methanobacteriota</taxon>
        <taxon>Stenosarchaea group</taxon>
        <taxon>Methanomicrobia</taxon>
        <taxon>Methanomicrobiales</taxon>
        <taxon>Methanomicrobiaceae</taxon>
        <taxon>Methanoculleus</taxon>
    </lineage>
</organism>
<comment type="caution">
    <text evidence="2">The sequence shown here is derived from an EMBL/GenBank/DDBJ whole genome shotgun (WGS) entry which is preliminary data.</text>
</comment>